<dbReference type="OrthoDB" id="118105at2759"/>
<name>A0A8S3X1G4_PARAO</name>
<comment type="caution">
    <text evidence="2">The sequence shown here is derived from an EMBL/GenBank/DDBJ whole genome shotgun (WGS) entry which is preliminary data.</text>
</comment>
<feature type="compositionally biased region" description="Acidic residues" evidence="1">
    <location>
        <begin position="26"/>
        <end position="39"/>
    </location>
</feature>
<sequence>MSRKKLNDLEIEDAIDEIFGLPDNPELSDDNVESEEEEQLNTARLECILAGLDDDDEINNPEVQADLHNISSTSSQSSSRTNRVTRPLPLTPVLPTNSGTRTLSPERPLSPDRLL</sequence>
<feature type="region of interest" description="Disordered" evidence="1">
    <location>
        <begin position="55"/>
        <end position="115"/>
    </location>
</feature>
<keyword evidence="3" id="KW-1185">Reference proteome</keyword>
<evidence type="ECO:0000313" key="2">
    <source>
        <dbReference type="EMBL" id="CAG4995996.1"/>
    </source>
</evidence>
<organism evidence="2 3">
    <name type="scientific">Parnassius apollo</name>
    <name type="common">Apollo butterfly</name>
    <name type="synonym">Papilio apollo</name>
    <dbReference type="NCBI Taxonomy" id="110799"/>
    <lineage>
        <taxon>Eukaryota</taxon>
        <taxon>Metazoa</taxon>
        <taxon>Ecdysozoa</taxon>
        <taxon>Arthropoda</taxon>
        <taxon>Hexapoda</taxon>
        <taxon>Insecta</taxon>
        <taxon>Pterygota</taxon>
        <taxon>Neoptera</taxon>
        <taxon>Endopterygota</taxon>
        <taxon>Lepidoptera</taxon>
        <taxon>Glossata</taxon>
        <taxon>Ditrysia</taxon>
        <taxon>Papilionoidea</taxon>
        <taxon>Papilionidae</taxon>
        <taxon>Parnassiinae</taxon>
        <taxon>Parnassini</taxon>
        <taxon>Parnassius</taxon>
        <taxon>Parnassius</taxon>
    </lineage>
</organism>
<dbReference type="Proteomes" id="UP000691718">
    <property type="component" value="Unassembled WGS sequence"/>
</dbReference>
<accession>A0A8S3X1G4</accession>
<evidence type="ECO:0000313" key="3">
    <source>
        <dbReference type="Proteomes" id="UP000691718"/>
    </source>
</evidence>
<protein>
    <submittedName>
        <fullName evidence="2">(apollo) hypothetical protein</fullName>
    </submittedName>
</protein>
<feature type="compositionally biased region" description="Low complexity" evidence="1">
    <location>
        <begin position="71"/>
        <end position="96"/>
    </location>
</feature>
<gene>
    <name evidence="2" type="ORF">PAPOLLO_LOCUS12913</name>
</gene>
<proteinExistence type="predicted"/>
<dbReference type="AlphaFoldDB" id="A0A8S3X1G4"/>
<dbReference type="EMBL" id="CAJQZP010000914">
    <property type="protein sequence ID" value="CAG4995996.1"/>
    <property type="molecule type" value="Genomic_DNA"/>
</dbReference>
<reference evidence="2" key="1">
    <citation type="submission" date="2021-04" db="EMBL/GenBank/DDBJ databases">
        <authorList>
            <person name="Tunstrom K."/>
        </authorList>
    </citation>
    <scope>NUCLEOTIDE SEQUENCE</scope>
</reference>
<evidence type="ECO:0000256" key="1">
    <source>
        <dbReference type="SAM" id="MobiDB-lite"/>
    </source>
</evidence>
<feature type="region of interest" description="Disordered" evidence="1">
    <location>
        <begin position="20"/>
        <end position="40"/>
    </location>
</feature>